<evidence type="ECO:0000313" key="5">
    <source>
        <dbReference type="Proteomes" id="UP000247612"/>
    </source>
</evidence>
<evidence type="ECO:0000313" key="4">
    <source>
        <dbReference type="EMBL" id="PXX78512.1"/>
    </source>
</evidence>
<dbReference type="RefSeq" id="WP_022939277.1">
    <property type="nucleotide sequence ID" value="NZ_BAABZA010000004.1"/>
</dbReference>
<evidence type="ECO:0000313" key="3">
    <source>
        <dbReference type="EMBL" id="MDY5169259.1"/>
    </source>
</evidence>
<dbReference type="EMBL" id="QJKH01000007">
    <property type="protein sequence ID" value="PXX78512.1"/>
    <property type="molecule type" value="Genomic_DNA"/>
</dbReference>
<dbReference type="AlphaFoldDB" id="A0A2V2F311"/>
<evidence type="ECO:0000259" key="2">
    <source>
        <dbReference type="PROSITE" id="PS51740"/>
    </source>
</evidence>
<dbReference type="EMBL" id="JALDAW010000022">
    <property type="protein sequence ID" value="MDY5169259.1"/>
    <property type="molecule type" value="Genomic_DNA"/>
</dbReference>
<evidence type="ECO:0000256" key="1">
    <source>
        <dbReference type="PROSITE-ProRule" id="PRU01076"/>
    </source>
</evidence>
<reference evidence="4 5" key="1">
    <citation type="submission" date="2018-05" db="EMBL/GenBank/DDBJ databases">
        <title>Genomic Encyclopedia of Type Strains, Phase IV (KMG-IV): sequencing the most valuable type-strain genomes for metagenomic binning, comparative biology and taxonomic classification.</title>
        <authorList>
            <person name="Goeker M."/>
        </authorList>
    </citation>
    <scope>NUCLEOTIDE SEQUENCE [LARGE SCALE GENOMIC DNA]</scope>
    <source>
        <strain evidence="4 5">JC118</strain>
    </source>
</reference>
<dbReference type="PROSITE" id="PS51740">
    <property type="entry name" value="SPOVT_ABRB"/>
    <property type="match status" value="1"/>
</dbReference>
<dbReference type="SUPFAM" id="SSF89447">
    <property type="entry name" value="AbrB/MazE/MraZ-like"/>
    <property type="match status" value="1"/>
</dbReference>
<dbReference type="PANTHER" id="PTHR36432">
    <property type="match status" value="1"/>
</dbReference>
<comment type="caution">
    <text evidence="3">The sequence shown here is derived from an EMBL/GenBank/DDBJ whole genome shotgun (WGS) entry which is preliminary data.</text>
</comment>
<dbReference type="Proteomes" id="UP000247612">
    <property type="component" value="Unassembled WGS sequence"/>
</dbReference>
<dbReference type="Proteomes" id="UP001276902">
    <property type="component" value="Unassembled WGS sequence"/>
</dbReference>
<dbReference type="OrthoDB" id="9782993at2"/>
<dbReference type="NCBIfam" id="TIGR01439">
    <property type="entry name" value="lp_hng_hel_AbrB"/>
    <property type="match status" value="1"/>
</dbReference>
<proteinExistence type="predicted"/>
<dbReference type="GO" id="GO:0003677">
    <property type="term" value="F:DNA binding"/>
    <property type="evidence" value="ECO:0007669"/>
    <property type="project" value="UniProtKB-UniRule"/>
</dbReference>
<keyword evidence="5" id="KW-1185">Reference proteome</keyword>
<dbReference type="Pfam" id="PF04014">
    <property type="entry name" value="MazE_antitoxin"/>
    <property type="match status" value="1"/>
</dbReference>
<reference evidence="3" key="2">
    <citation type="submission" date="2022-03" db="EMBL/GenBank/DDBJ databases">
        <title>First case of bacteraemia caused by Dielma fastidiosa in a patient hospitalised with diverticulitis.</title>
        <authorList>
            <person name="Forman-Ankjaer B."/>
            <person name="Hvid-Jensen F."/>
            <person name="Kobel C.M."/>
            <person name="Greve T."/>
        </authorList>
    </citation>
    <scope>NUCLEOTIDE SEQUENCE</scope>
    <source>
        <strain evidence="3">AUH_DF_2021</strain>
    </source>
</reference>
<dbReference type="PANTHER" id="PTHR36432:SF1">
    <property type="entry name" value="STAGE V SPORULATION PROTEIN T"/>
    <property type="match status" value="1"/>
</dbReference>
<name>A0A2V2F311_9FIRM</name>
<feature type="domain" description="SpoVT-AbrB" evidence="2">
    <location>
        <begin position="5"/>
        <end position="50"/>
    </location>
</feature>
<protein>
    <submittedName>
        <fullName evidence="4">AbrB family looped-hinge helix DNA binding protein</fullName>
    </submittedName>
    <submittedName>
        <fullName evidence="3">AbrB/MazE/SpoVT family DNA-binding domain-containing protein</fullName>
    </submittedName>
</protein>
<accession>A0A2V2F311</accession>
<dbReference type="InterPro" id="IPR052731">
    <property type="entry name" value="B_subtilis_Trans_State_Reg"/>
</dbReference>
<dbReference type="STRING" id="1034346.GCA_000313565_03000"/>
<dbReference type="InterPro" id="IPR007159">
    <property type="entry name" value="SpoVT-AbrB_dom"/>
</dbReference>
<sequence>MKATGIIRRLDDLGRLVIPKEIRKQYRLKEGDSIEFYIENDKIILQKYELLDKHMREIQDMCETLQSVLNKKVLFIKDEVTGTQQPCAKSLFSHAVVYRDTPFTKEKIFENDASLYDGCFFPVVVESYWQGSFVLLSNEPVDVKENRCVAAFAQLLSRKYEV</sequence>
<gene>
    <name evidence="4" type="ORF">DES51_10753</name>
    <name evidence="3" type="ORF">MQE39_14160</name>
</gene>
<evidence type="ECO:0000313" key="6">
    <source>
        <dbReference type="Proteomes" id="UP001276902"/>
    </source>
</evidence>
<organism evidence="3 6">
    <name type="scientific">Dielma fastidiosa</name>
    <dbReference type="NCBI Taxonomy" id="1034346"/>
    <lineage>
        <taxon>Bacteria</taxon>
        <taxon>Bacillati</taxon>
        <taxon>Bacillota</taxon>
        <taxon>Erysipelotrichia</taxon>
        <taxon>Erysipelotrichales</taxon>
        <taxon>Erysipelotrichaceae</taxon>
        <taxon>Dielma</taxon>
    </lineage>
</organism>
<keyword evidence="1 3" id="KW-0238">DNA-binding</keyword>
<dbReference type="SMART" id="SM00966">
    <property type="entry name" value="SpoVT_AbrB"/>
    <property type="match status" value="1"/>
</dbReference>
<dbReference type="InterPro" id="IPR037914">
    <property type="entry name" value="SpoVT-AbrB_sf"/>
</dbReference>
<dbReference type="Gene3D" id="2.10.260.10">
    <property type="match status" value="1"/>
</dbReference>
<dbReference type="GeneID" id="94441738"/>